<protein>
    <submittedName>
        <fullName evidence="1">RCG62208</fullName>
    </submittedName>
</protein>
<sequence>MASPLSPSPLLSTSLLLFLQTSL</sequence>
<feature type="non-terminal residue" evidence="1">
    <location>
        <position position="23"/>
    </location>
</feature>
<dbReference type="Proteomes" id="UP000234681">
    <property type="component" value="Chromosome 6"/>
</dbReference>
<evidence type="ECO:0000313" key="2">
    <source>
        <dbReference type="Proteomes" id="UP000234681"/>
    </source>
</evidence>
<reference evidence="2" key="1">
    <citation type="submission" date="2005-09" db="EMBL/GenBank/DDBJ databases">
        <authorList>
            <person name="Mural R.J."/>
            <person name="Li P.W."/>
            <person name="Adams M.D."/>
            <person name="Amanatides P.G."/>
            <person name="Baden-Tillson H."/>
            <person name="Barnstead M."/>
            <person name="Chin S.H."/>
            <person name="Dew I."/>
            <person name="Evans C.A."/>
            <person name="Ferriera S."/>
            <person name="Flanigan M."/>
            <person name="Fosler C."/>
            <person name="Glodek A."/>
            <person name="Gu Z."/>
            <person name="Holt R.A."/>
            <person name="Jennings D."/>
            <person name="Kraft C.L."/>
            <person name="Lu F."/>
            <person name="Nguyen T."/>
            <person name="Nusskern D.R."/>
            <person name="Pfannkoch C.M."/>
            <person name="Sitter C."/>
            <person name="Sutton G.G."/>
            <person name="Venter J.C."/>
            <person name="Wang Z."/>
            <person name="Woodage T."/>
            <person name="Zheng X.H."/>
            <person name="Zhong F."/>
        </authorList>
    </citation>
    <scope>NUCLEOTIDE SEQUENCE [LARGE SCALE GENOMIC DNA]</scope>
    <source>
        <strain>BN</strain>
        <strain evidence="2">Sprague-Dawley</strain>
    </source>
</reference>
<proteinExistence type="predicted"/>
<organism evidence="1 2">
    <name type="scientific">Rattus norvegicus</name>
    <name type="common">Rat</name>
    <dbReference type="NCBI Taxonomy" id="10116"/>
    <lineage>
        <taxon>Eukaryota</taxon>
        <taxon>Metazoa</taxon>
        <taxon>Chordata</taxon>
        <taxon>Craniata</taxon>
        <taxon>Vertebrata</taxon>
        <taxon>Euteleostomi</taxon>
        <taxon>Mammalia</taxon>
        <taxon>Eutheria</taxon>
        <taxon>Euarchontoglires</taxon>
        <taxon>Glires</taxon>
        <taxon>Rodentia</taxon>
        <taxon>Myomorpha</taxon>
        <taxon>Muroidea</taxon>
        <taxon>Muridae</taxon>
        <taxon>Murinae</taxon>
        <taxon>Rattus</taxon>
    </lineage>
</organism>
<gene>
    <name evidence="1" type="ORF">rCG_62208</name>
</gene>
<accession>A6HBK3</accession>
<dbReference type="AlphaFoldDB" id="A6HBK3"/>
<dbReference type="EMBL" id="CH473947">
    <property type="protein sequence ID" value="EDM03408.1"/>
    <property type="molecule type" value="Genomic_DNA"/>
</dbReference>
<name>A6HBK3_RAT</name>
<evidence type="ECO:0000313" key="1">
    <source>
        <dbReference type="EMBL" id="EDM03408.1"/>
    </source>
</evidence>